<name>H8KPP2_SOLCM</name>
<dbReference type="EMBL" id="CP003349">
    <property type="protein sequence ID" value="AFD05940.1"/>
    <property type="molecule type" value="Genomic_DNA"/>
</dbReference>
<accession>H8KPP2</accession>
<dbReference type="Proteomes" id="UP000007590">
    <property type="component" value="Chromosome"/>
</dbReference>
<sequence length="142" mass="16530">MKPLKHLFYIFIVYFSISFWACNREGARNVVLPSAVYITYADAKGNNNYILSDIKWDNYSPNKYVLNIDLQNLPIKLNYNKLENAYLMKKVNGTTFSKIKLDAKNFDIEFKSDQLTVFYNNNDNNIDEQLAAFDVISFEVSP</sequence>
<dbReference type="HOGENOM" id="CLU_1814557_0_0_10"/>
<evidence type="ECO:0000313" key="1">
    <source>
        <dbReference type="EMBL" id="AFD05940.1"/>
    </source>
</evidence>
<dbReference type="OrthoDB" id="9858345at2"/>
<dbReference type="RefSeq" id="WP_014679168.1">
    <property type="nucleotide sequence ID" value="NC_017770.1"/>
</dbReference>
<dbReference type="STRING" id="929556.Solca_0823"/>
<dbReference type="KEGG" id="scn:Solca_0823"/>
<reference evidence="1" key="1">
    <citation type="submission" date="2012-02" db="EMBL/GenBank/DDBJ databases">
        <title>The complete genome of Solitalea canadensis DSM 3403.</title>
        <authorList>
            <consortium name="US DOE Joint Genome Institute (JGI-PGF)"/>
            <person name="Lucas S."/>
            <person name="Copeland A."/>
            <person name="Lapidus A."/>
            <person name="Glavina del Rio T."/>
            <person name="Dalin E."/>
            <person name="Tice H."/>
            <person name="Bruce D."/>
            <person name="Goodwin L."/>
            <person name="Pitluck S."/>
            <person name="Peters L."/>
            <person name="Ovchinnikova G."/>
            <person name="Lu M."/>
            <person name="Kyrpides N."/>
            <person name="Mavromatis K."/>
            <person name="Ivanova N."/>
            <person name="Brettin T."/>
            <person name="Detter J.C."/>
            <person name="Han C."/>
            <person name="Larimer F."/>
            <person name="Land M."/>
            <person name="Hauser L."/>
            <person name="Markowitz V."/>
            <person name="Cheng J.-F."/>
            <person name="Hugenholtz P."/>
            <person name="Woyke T."/>
            <person name="Wu D."/>
            <person name="Spring S."/>
            <person name="Schroeder M."/>
            <person name="Kopitz M."/>
            <person name="Brambilla E."/>
            <person name="Klenk H.-P."/>
            <person name="Eisen J.A."/>
        </authorList>
    </citation>
    <scope>NUCLEOTIDE SEQUENCE</scope>
    <source>
        <strain evidence="1">DSM 3403</strain>
    </source>
</reference>
<evidence type="ECO:0000313" key="2">
    <source>
        <dbReference type="Proteomes" id="UP000007590"/>
    </source>
</evidence>
<dbReference type="AlphaFoldDB" id="H8KPP2"/>
<organism evidence="1 2">
    <name type="scientific">Solitalea canadensis (strain ATCC 29591 / DSM 3403 / JCM 21819 / LMG 8368 / NBRC 15130 / NCIMB 12057 / USAM 9D)</name>
    <name type="common">Flexibacter canadensis</name>
    <dbReference type="NCBI Taxonomy" id="929556"/>
    <lineage>
        <taxon>Bacteria</taxon>
        <taxon>Pseudomonadati</taxon>
        <taxon>Bacteroidota</taxon>
        <taxon>Sphingobacteriia</taxon>
        <taxon>Sphingobacteriales</taxon>
        <taxon>Sphingobacteriaceae</taxon>
        <taxon>Solitalea</taxon>
    </lineage>
</organism>
<keyword evidence="2" id="KW-1185">Reference proteome</keyword>
<protein>
    <submittedName>
        <fullName evidence="1">Uncharacterized protein</fullName>
    </submittedName>
</protein>
<proteinExistence type="predicted"/>
<gene>
    <name evidence="1" type="ordered locus">Solca_0823</name>
</gene>